<reference evidence="4 5" key="1">
    <citation type="journal article" date="2020" name="bioRxiv">
        <title>Sequence and annotation of 42 cannabis genomes reveals extensive copy number variation in cannabinoid synthesis and pathogen resistance genes.</title>
        <authorList>
            <person name="Mckernan K.J."/>
            <person name="Helbert Y."/>
            <person name="Kane L.T."/>
            <person name="Ebling H."/>
            <person name="Zhang L."/>
            <person name="Liu B."/>
            <person name="Eaton Z."/>
            <person name="Mclaughlin S."/>
            <person name="Kingan S."/>
            <person name="Baybayan P."/>
            <person name="Concepcion G."/>
            <person name="Jordan M."/>
            <person name="Riva A."/>
            <person name="Barbazuk W."/>
            <person name="Harkins T."/>
        </authorList>
    </citation>
    <scope>NUCLEOTIDE SEQUENCE [LARGE SCALE GENOMIC DNA]</scope>
    <source>
        <strain evidence="4 5">cv. Jamaican Lion 4</strain>
        <strain evidence="2">Father</strain>
        <strain evidence="3">Mother</strain>
        <tissue evidence="3">Leaf</tissue>
    </source>
</reference>
<organism evidence="3 4">
    <name type="scientific">Cannabis sativa</name>
    <name type="common">Hemp</name>
    <name type="synonym">Marijuana</name>
    <dbReference type="NCBI Taxonomy" id="3483"/>
    <lineage>
        <taxon>Eukaryota</taxon>
        <taxon>Viridiplantae</taxon>
        <taxon>Streptophyta</taxon>
        <taxon>Embryophyta</taxon>
        <taxon>Tracheophyta</taxon>
        <taxon>Spermatophyta</taxon>
        <taxon>Magnoliopsida</taxon>
        <taxon>eudicotyledons</taxon>
        <taxon>Gunneridae</taxon>
        <taxon>Pentapetalae</taxon>
        <taxon>rosids</taxon>
        <taxon>fabids</taxon>
        <taxon>Rosales</taxon>
        <taxon>Cannabaceae</taxon>
        <taxon>Cannabis</taxon>
    </lineage>
</organism>
<dbReference type="AlphaFoldDB" id="A0A7J6GFR8"/>
<evidence type="ECO:0000313" key="4">
    <source>
        <dbReference type="Proteomes" id="UP000525078"/>
    </source>
</evidence>
<feature type="domain" description="DUF4283" evidence="1">
    <location>
        <begin position="46"/>
        <end position="101"/>
    </location>
</feature>
<gene>
    <name evidence="3" type="ORF">F8388_021326</name>
    <name evidence="2" type="ORF">G4B88_025801</name>
</gene>
<accession>A0A7J6GFR8</accession>
<evidence type="ECO:0000259" key="1">
    <source>
        <dbReference type="Pfam" id="PF14111"/>
    </source>
</evidence>
<dbReference type="Proteomes" id="UP000525078">
    <property type="component" value="Unassembled WGS sequence"/>
</dbReference>
<dbReference type="InterPro" id="IPR025558">
    <property type="entry name" value="DUF4283"/>
</dbReference>
<evidence type="ECO:0000313" key="5">
    <source>
        <dbReference type="Proteomes" id="UP000583929"/>
    </source>
</evidence>
<dbReference type="Pfam" id="PF14111">
    <property type="entry name" value="DUF4283"/>
    <property type="match status" value="1"/>
</dbReference>
<keyword evidence="5" id="KW-1185">Reference proteome</keyword>
<dbReference type="Proteomes" id="UP000583929">
    <property type="component" value="Unassembled WGS sequence"/>
</dbReference>
<dbReference type="EMBL" id="JAATIP010000060">
    <property type="protein sequence ID" value="KAF4381698.1"/>
    <property type="molecule type" value="Genomic_DNA"/>
</dbReference>
<comment type="caution">
    <text evidence="3">The sequence shown here is derived from an EMBL/GenBank/DDBJ whole genome shotgun (WGS) entry which is preliminary data.</text>
</comment>
<dbReference type="EMBL" id="JAATIQ010000360">
    <property type="protein sequence ID" value="KAF4360040.1"/>
    <property type="molecule type" value="Genomic_DNA"/>
</dbReference>
<protein>
    <recommendedName>
        <fullName evidence="1">DUF4283 domain-containing protein</fullName>
    </recommendedName>
</protein>
<name>A0A7J6GFR8_CANSA</name>
<evidence type="ECO:0000313" key="3">
    <source>
        <dbReference type="EMBL" id="KAF4381698.1"/>
    </source>
</evidence>
<sequence length="122" mass="14328">MESFFSDVSNSLTEREKSVVSISNISVPTFNVSNFRLLCRIYSNRGYNPKQLKIFILKPWIGRFQVTISDYETNSYMVTFGCECDMKRVLFKEPWHFHNQPYDSMSIKCSIKDTTVDFNQNP</sequence>
<evidence type="ECO:0000313" key="2">
    <source>
        <dbReference type="EMBL" id="KAF4360040.1"/>
    </source>
</evidence>
<proteinExistence type="predicted"/>